<dbReference type="SUPFAM" id="SSF158442">
    <property type="entry name" value="DsbB-like"/>
    <property type="match status" value="1"/>
</dbReference>
<feature type="transmembrane region" description="Helical" evidence="5">
    <location>
        <begin position="148"/>
        <end position="174"/>
    </location>
</feature>
<proteinExistence type="predicted"/>
<evidence type="ECO:0000256" key="2">
    <source>
        <dbReference type="ARBA" id="ARBA00022692"/>
    </source>
</evidence>
<dbReference type="Pfam" id="PF02600">
    <property type="entry name" value="DsbB"/>
    <property type="match status" value="1"/>
</dbReference>
<evidence type="ECO:0000313" key="6">
    <source>
        <dbReference type="EMBL" id="CAB4338763.1"/>
    </source>
</evidence>
<dbReference type="GO" id="GO:0016020">
    <property type="term" value="C:membrane"/>
    <property type="evidence" value="ECO:0007669"/>
    <property type="project" value="UniProtKB-SubCell"/>
</dbReference>
<keyword evidence="3 5" id="KW-1133">Transmembrane helix</keyword>
<dbReference type="AlphaFoldDB" id="A0A6J5ZGM5"/>
<feature type="transmembrane region" description="Helical" evidence="5">
    <location>
        <begin position="76"/>
        <end position="94"/>
    </location>
</feature>
<evidence type="ECO:0000256" key="5">
    <source>
        <dbReference type="SAM" id="Phobius"/>
    </source>
</evidence>
<evidence type="ECO:0000256" key="4">
    <source>
        <dbReference type="ARBA" id="ARBA00023136"/>
    </source>
</evidence>
<evidence type="ECO:0000256" key="3">
    <source>
        <dbReference type="ARBA" id="ARBA00022989"/>
    </source>
</evidence>
<gene>
    <name evidence="6" type="ORF">UFOPK3522_00400</name>
</gene>
<protein>
    <submittedName>
        <fullName evidence="6">Unannotated protein</fullName>
    </submittedName>
</protein>
<keyword evidence="2 5" id="KW-0812">Transmembrane</keyword>
<dbReference type="GO" id="GO:0015035">
    <property type="term" value="F:protein-disulfide reductase activity"/>
    <property type="evidence" value="ECO:0007669"/>
    <property type="project" value="InterPro"/>
</dbReference>
<dbReference type="InterPro" id="IPR023380">
    <property type="entry name" value="DsbB-like_sf"/>
</dbReference>
<dbReference type="Gene3D" id="1.20.1550.10">
    <property type="entry name" value="DsbB-like"/>
    <property type="match status" value="1"/>
</dbReference>
<dbReference type="GO" id="GO:0006457">
    <property type="term" value="P:protein folding"/>
    <property type="evidence" value="ECO:0007669"/>
    <property type="project" value="InterPro"/>
</dbReference>
<sequence>MTGNSSAPVWTTRSIVQIFNGLGALTVFSVVFGAYGFQFVLLEPPCPLCLLIRVGMIGVGFGLALNVLFGPRVLHYGLALLAAMFGALTSLRQVMLHIVPGTGSYGDPAFGMHLYTWAFIVFVTITLAIAVVLFFQDQFDEPAGPAPAAVRWMAIVVMSAGLFLAGANVITTLLECGIGACPDNPTTYL</sequence>
<feature type="transmembrane region" description="Helical" evidence="5">
    <location>
        <begin position="18"/>
        <end position="38"/>
    </location>
</feature>
<reference evidence="6" key="1">
    <citation type="submission" date="2020-05" db="EMBL/GenBank/DDBJ databases">
        <authorList>
            <person name="Chiriac C."/>
            <person name="Salcher M."/>
            <person name="Ghai R."/>
            <person name="Kavagutti S V."/>
        </authorList>
    </citation>
    <scope>NUCLEOTIDE SEQUENCE</scope>
</reference>
<feature type="transmembrane region" description="Helical" evidence="5">
    <location>
        <begin position="50"/>
        <end position="69"/>
    </location>
</feature>
<keyword evidence="4 5" id="KW-0472">Membrane</keyword>
<dbReference type="InterPro" id="IPR003752">
    <property type="entry name" value="DiS_bond_form_DsbB/BdbC"/>
</dbReference>
<comment type="subcellular location">
    <subcellularLocation>
        <location evidence="1">Membrane</location>
        <topology evidence="1">Multi-pass membrane protein</topology>
    </subcellularLocation>
</comment>
<dbReference type="EMBL" id="CAESAO010000021">
    <property type="protein sequence ID" value="CAB4338763.1"/>
    <property type="molecule type" value="Genomic_DNA"/>
</dbReference>
<feature type="transmembrane region" description="Helical" evidence="5">
    <location>
        <begin position="114"/>
        <end position="136"/>
    </location>
</feature>
<organism evidence="6">
    <name type="scientific">freshwater metagenome</name>
    <dbReference type="NCBI Taxonomy" id="449393"/>
    <lineage>
        <taxon>unclassified sequences</taxon>
        <taxon>metagenomes</taxon>
        <taxon>ecological metagenomes</taxon>
    </lineage>
</organism>
<evidence type="ECO:0000256" key="1">
    <source>
        <dbReference type="ARBA" id="ARBA00004141"/>
    </source>
</evidence>
<name>A0A6J5ZGM5_9ZZZZ</name>
<accession>A0A6J5ZGM5</accession>